<comment type="subcellular location">
    <subcellularLocation>
        <location evidence="1">Membrane</location>
        <topology evidence="1">Multi-pass membrane protein</topology>
    </subcellularLocation>
</comment>
<dbReference type="GO" id="GO:0022857">
    <property type="term" value="F:transmembrane transporter activity"/>
    <property type="evidence" value="ECO:0007669"/>
    <property type="project" value="InterPro"/>
</dbReference>
<dbReference type="OrthoDB" id="6509908at2759"/>
<evidence type="ECO:0000259" key="5">
    <source>
        <dbReference type="PROSITE" id="PS50850"/>
    </source>
</evidence>
<comment type="similarity">
    <text evidence="2">Belongs to the major facilitator superfamily. Monocarboxylate porter (TC 2.A.1.13) family.</text>
</comment>
<keyword evidence="4" id="KW-1133">Transmembrane helix</keyword>
<proteinExistence type="inferred from homology"/>
<dbReference type="HOGENOM" id="CLU_001265_1_0_1"/>
<feature type="transmembrane region" description="Helical" evidence="4">
    <location>
        <begin position="198"/>
        <end position="219"/>
    </location>
</feature>
<evidence type="ECO:0000313" key="6">
    <source>
        <dbReference type="EMBL" id="GAC93305.1"/>
    </source>
</evidence>
<feature type="compositionally biased region" description="Low complexity" evidence="3">
    <location>
        <begin position="89"/>
        <end position="101"/>
    </location>
</feature>
<sequence>MVLSRPTLVIDINGSLFQRCLVDTSDHSQQCFIFVDTMVSSRPSAEELRTSCSSSSTTTIASTSSSPQSSFASADATAVNTAAPTRRNSISCTSALSSPSSAKTPELKSDRSQQEGVSPKCLAQRLLEQKYPHDFAATQKQLAEADVDTCANTLVANTPRASFDKLDRPPFSKLQDVEKAASTSDPGYGPAPDGGLQAWLVVAGTFLLIMTNFGLLTSYGVFQSYYVSRQLSHLPASTVSWIGSLQTFMILGGSFVFGKISDDFGGRWVLICGSLVTFVSMLGVSFCSTLIQFIVVQGVLFGLGGSMLFLPGCALVNQYFDKRKGTAMSVIIGAASFGGIIWPLILQALFDMPGIGFAWGVRIAALLLAILLTISNILMRPRLPPTPKHLRQPWSQAAILLTQDPSTYTLFVVGVAILFINFFVPFFTIASYAKKVGFTPSMATHMVAIMNAASMIGRLASGPLADRYGRFNVLSLFGFASFVSLVLFWPIPGLTLTKAGVVTLSITYGLASGGSIATVGSCVAQISRENAGARLGLTWSMAAPGALVGPVISTALVAKMDGRYTALAMWAAGTTLIGSIVIARVRFTLAGGKWRVKV</sequence>
<reference evidence="7" key="1">
    <citation type="journal article" date="2013" name="Genome Announc.">
        <title>Draft genome sequence of the basidiomycetous yeast-like fungus Pseudozyma hubeiensis SY62, which produces an abundant amount of the biosurfactant mannosylerythritol lipids.</title>
        <authorList>
            <person name="Konishi M."/>
            <person name="Hatada Y."/>
            <person name="Horiuchi J."/>
        </authorList>
    </citation>
    <scope>NUCLEOTIDE SEQUENCE [LARGE SCALE GENOMIC DNA]</scope>
    <source>
        <strain evidence="7">SY62</strain>
    </source>
</reference>
<feature type="region of interest" description="Disordered" evidence="3">
    <location>
        <begin position="51"/>
        <end position="74"/>
    </location>
</feature>
<dbReference type="EMBL" id="DF238775">
    <property type="protein sequence ID" value="GAC93305.1"/>
    <property type="molecule type" value="Genomic_DNA"/>
</dbReference>
<evidence type="ECO:0000313" key="7">
    <source>
        <dbReference type="Proteomes" id="UP000014071"/>
    </source>
</evidence>
<feature type="transmembrane region" description="Helical" evidence="4">
    <location>
        <begin position="356"/>
        <end position="379"/>
    </location>
</feature>
<evidence type="ECO:0000256" key="4">
    <source>
        <dbReference type="SAM" id="Phobius"/>
    </source>
</evidence>
<feature type="transmembrane region" description="Helical" evidence="4">
    <location>
        <begin position="536"/>
        <end position="558"/>
    </location>
</feature>
<dbReference type="InterPro" id="IPR020846">
    <property type="entry name" value="MFS_dom"/>
</dbReference>
<dbReference type="eggNOG" id="KOG2504">
    <property type="taxonomic scope" value="Eukaryota"/>
</dbReference>
<feature type="domain" description="Major facilitator superfamily (MFS) profile" evidence="5">
    <location>
        <begin position="198"/>
        <end position="590"/>
    </location>
</feature>
<dbReference type="InterPro" id="IPR050327">
    <property type="entry name" value="Proton-linked_MCT"/>
</dbReference>
<name>R9P5D8_PSEHS</name>
<evidence type="ECO:0000256" key="2">
    <source>
        <dbReference type="ARBA" id="ARBA00006727"/>
    </source>
</evidence>
<feature type="transmembrane region" description="Helical" evidence="4">
    <location>
        <begin position="564"/>
        <end position="585"/>
    </location>
</feature>
<feature type="transmembrane region" description="Helical" evidence="4">
    <location>
        <begin position="327"/>
        <end position="350"/>
    </location>
</feature>
<dbReference type="SUPFAM" id="SSF103473">
    <property type="entry name" value="MFS general substrate transporter"/>
    <property type="match status" value="1"/>
</dbReference>
<keyword evidence="4" id="KW-0812">Transmembrane</keyword>
<feature type="transmembrane region" description="Helical" evidence="4">
    <location>
        <begin position="503"/>
        <end position="524"/>
    </location>
</feature>
<feature type="transmembrane region" description="Helical" evidence="4">
    <location>
        <begin position="239"/>
        <end position="257"/>
    </location>
</feature>
<feature type="transmembrane region" description="Helical" evidence="4">
    <location>
        <begin position="408"/>
        <end position="430"/>
    </location>
</feature>
<dbReference type="Proteomes" id="UP000014071">
    <property type="component" value="Unassembled WGS sequence"/>
</dbReference>
<evidence type="ECO:0000256" key="3">
    <source>
        <dbReference type="SAM" id="MobiDB-lite"/>
    </source>
</evidence>
<gene>
    <name evidence="6" type="ORF">PHSY_000870</name>
</gene>
<feature type="transmembrane region" description="Helical" evidence="4">
    <location>
        <begin position="300"/>
        <end position="320"/>
    </location>
</feature>
<dbReference type="PANTHER" id="PTHR11360:SF177">
    <property type="entry name" value="RIBOFLAVIN TRANSPORTER MCH5"/>
    <property type="match status" value="1"/>
</dbReference>
<keyword evidence="7" id="KW-1185">Reference proteome</keyword>
<keyword evidence="4" id="KW-0472">Membrane</keyword>
<accession>R9P5D8</accession>
<dbReference type="PROSITE" id="PS50850">
    <property type="entry name" value="MFS"/>
    <property type="match status" value="1"/>
</dbReference>
<protein>
    <submittedName>
        <fullName evidence="6">Monocarboxylate permease-like protein</fullName>
    </submittedName>
</protein>
<feature type="transmembrane region" description="Helical" evidence="4">
    <location>
        <begin position="473"/>
        <end position="491"/>
    </location>
</feature>
<dbReference type="InterPro" id="IPR036259">
    <property type="entry name" value="MFS_trans_sf"/>
</dbReference>
<dbReference type="InterPro" id="IPR011701">
    <property type="entry name" value="MFS"/>
</dbReference>
<feature type="region of interest" description="Disordered" evidence="3">
    <location>
        <begin position="89"/>
        <end position="118"/>
    </location>
</feature>
<evidence type="ECO:0000256" key="1">
    <source>
        <dbReference type="ARBA" id="ARBA00004141"/>
    </source>
</evidence>
<dbReference type="GeneID" id="24106171"/>
<feature type="transmembrane region" description="Helical" evidence="4">
    <location>
        <begin position="269"/>
        <end position="294"/>
    </location>
</feature>
<dbReference type="GO" id="GO:0016020">
    <property type="term" value="C:membrane"/>
    <property type="evidence" value="ECO:0007669"/>
    <property type="project" value="UniProtKB-SubCell"/>
</dbReference>
<dbReference type="Pfam" id="PF07690">
    <property type="entry name" value="MFS_1"/>
    <property type="match status" value="1"/>
</dbReference>
<feature type="transmembrane region" description="Helical" evidence="4">
    <location>
        <begin position="442"/>
        <end position="461"/>
    </location>
</feature>
<dbReference type="AlphaFoldDB" id="R9P5D8"/>
<dbReference type="RefSeq" id="XP_012186892.1">
    <property type="nucleotide sequence ID" value="XM_012331502.1"/>
</dbReference>
<dbReference type="PANTHER" id="PTHR11360">
    <property type="entry name" value="MONOCARBOXYLATE TRANSPORTER"/>
    <property type="match status" value="1"/>
</dbReference>
<dbReference type="Gene3D" id="1.20.1250.20">
    <property type="entry name" value="MFS general substrate transporter like domains"/>
    <property type="match status" value="2"/>
</dbReference>
<organism evidence="6 7">
    <name type="scientific">Pseudozyma hubeiensis (strain SY62)</name>
    <name type="common">Yeast</name>
    <dbReference type="NCBI Taxonomy" id="1305764"/>
    <lineage>
        <taxon>Eukaryota</taxon>
        <taxon>Fungi</taxon>
        <taxon>Dikarya</taxon>
        <taxon>Basidiomycota</taxon>
        <taxon>Ustilaginomycotina</taxon>
        <taxon>Ustilaginomycetes</taxon>
        <taxon>Ustilaginales</taxon>
        <taxon>Ustilaginaceae</taxon>
        <taxon>Pseudozyma</taxon>
    </lineage>
</organism>